<sequence>MIKLLKSTAIILTLLLISSAGTIYAQDSTAKAKPAALKPVSTKPATVKPPVKYNPYAAKPVVKAPNLPATQTPATTGAAVVKPVQQYVPENPALLNDKSLNGQYQYLLTKVYNYQRPLVSALWKNVSDTLSATRRKLNEASSKLSIQTKTTDSLMADIKAKEETLSASNARVDSVSLLGMPLTKATYNWIMWGLVVGFGAIAVIVIARSGAHSREASYRIKLYNELEEDYKTYKAKANEKEKKLARELQTERNRLDELLGKG</sequence>
<evidence type="ECO:0008006" key="6">
    <source>
        <dbReference type="Google" id="ProtNLM"/>
    </source>
</evidence>
<dbReference type="AlphaFoldDB" id="A0A3S4YHV7"/>
<evidence type="ECO:0000256" key="2">
    <source>
        <dbReference type="SAM" id="Phobius"/>
    </source>
</evidence>
<keyword evidence="3" id="KW-0732">Signal</keyword>
<evidence type="ECO:0000256" key="1">
    <source>
        <dbReference type="SAM" id="Coils"/>
    </source>
</evidence>
<keyword evidence="2" id="KW-0472">Membrane</keyword>
<dbReference type="RefSeq" id="WP_128532239.1">
    <property type="nucleotide sequence ID" value="NZ_SBIW01000002.1"/>
</dbReference>
<accession>A0A3S4YHV7</accession>
<proteinExistence type="predicted"/>
<feature type="transmembrane region" description="Helical" evidence="2">
    <location>
        <begin position="189"/>
        <end position="211"/>
    </location>
</feature>
<evidence type="ECO:0000313" key="5">
    <source>
        <dbReference type="Proteomes" id="UP000286701"/>
    </source>
</evidence>
<keyword evidence="5" id="KW-1185">Reference proteome</keyword>
<reference evidence="4 5" key="1">
    <citation type="submission" date="2019-01" db="EMBL/GenBank/DDBJ databases">
        <title>Mucilaginibacter antarcticum sp. nov., isolated from antarctic soil.</title>
        <authorList>
            <person name="Yan Y.-Q."/>
            <person name="Du Z.-J."/>
        </authorList>
    </citation>
    <scope>NUCLEOTIDE SEQUENCE [LARGE SCALE GENOMIC DNA]</scope>
    <source>
        <strain evidence="4 5">F01003</strain>
    </source>
</reference>
<dbReference type="EMBL" id="SBIW01000002">
    <property type="protein sequence ID" value="RWY55496.1"/>
    <property type="molecule type" value="Genomic_DNA"/>
</dbReference>
<keyword evidence="2" id="KW-1133">Transmembrane helix</keyword>
<organism evidence="4 5">
    <name type="scientific">Mucilaginibacter gilvus</name>
    <dbReference type="NCBI Taxonomy" id="2305909"/>
    <lineage>
        <taxon>Bacteria</taxon>
        <taxon>Pseudomonadati</taxon>
        <taxon>Bacteroidota</taxon>
        <taxon>Sphingobacteriia</taxon>
        <taxon>Sphingobacteriales</taxon>
        <taxon>Sphingobacteriaceae</taxon>
        <taxon>Mucilaginibacter</taxon>
    </lineage>
</organism>
<feature type="chain" id="PRO_5018592773" description="tRNA (Guanine-N1)-methyltransferase" evidence="3">
    <location>
        <begin position="26"/>
        <end position="262"/>
    </location>
</feature>
<dbReference type="OrthoDB" id="981213at2"/>
<evidence type="ECO:0000313" key="4">
    <source>
        <dbReference type="EMBL" id="RWY55496.1"/>
    </source>
</evidence>
<feature type="signal peptide" evidence="3">
    <location>
        <begin position="1"/>
        <end position="25"/>
    </location>
</feature>
<keyword evidence="2" id="KW-0812">Transmembrane</keyword>
<dbReference type="Proteomes" id="UP000286701">
    <property type="component" value="Unassembled WGS sequence"/>
</dbReference>
<name>A0A3S4YHV7_9SPHI</name>
<evidence type="ECO:0000256" key="3">
    <source>
        <dbReference type="SAM" id="SignalP"/>
    </source>
</evidence>
<protein>
    <recommendedName>
        <fullName evidence="6">tRNA (Guanine-N1)-methyltransferase</fullName>
    </recommendedName>
</protein>
<gene>
    <name evidence="4" type="ORF">EPL05_03730</name>
</gene>
<keyword evidence="1" id="KW-0175">Coiled coil</keyword>
<comment type="caution">
    <text evidence="4">The sequence shown here is derived from an EMBL/GenBank/DDBJ whole genome shotgun (WGS) entry which is preliminary data.</text>
</comment>
<feature type="coiled-coil region" evidence="1">
    <location>
        <begin position="223"/>
        <end position="261"/>
    </location>
</feature>